<comment type="caution">
    <text evidence="2">The sequence shown here is derived from an EMBL/GenBank/DDBJ whole genome shotgun (WGS) entry which is preliminary data.</text>
</comment>
<evidence type="ECO:0000313" key="3">
    <source>
        <dbReference type="Proteomes" id="UP000485058"/>
    </source>
</evidence>
<accession>A0A6A0A6C9</accession>
<keyword evidence="1" id="KW-0175">Coiled coil</keyword>
<feature type="coiled-coil region" evidence="1">
    <location>
        <begin position="14"/>
        <end position="41"/>
    </location>
</feature>
<evidence type="ECO:0000256" key="1">
    <source>
        <dbReference type="SAM" id="Coils"/>
    </source>
</evidence>
<dbReference type="AlphaFoldDB" id="A0A6A0A6C9"/>
<gene>
    <name evidence="2" type="ORF">HaLaN_26457</name>
</gene>
<dbReference type="Proteomes" id="UP000485058">
    <property type="component" value="Unassembled WGS sequence"/>
</dbReference>
<dbReference type="EMBL" id="BLLF01003718">
    <property type="protein sequence ID" value="GFH28041.1"/>
    <property type="molecule type" value="Genomic_DNA"/>
</dbReference>
<keyword evidence="3" id="KW-1185">Reference proteome</keyword>
<reference evidence="2 3" key="1">
    <citation type="submission" date="2020-02" db="EMBL/GenBank/DDBJ databases">
        <title>Draft genome sequence of Haematococcus lacustris strain NIES-144.</title>
        <authorList>
            <person name="Morimoto D."/>
            <person name="Nakagawa S."/>
            <person name="Yoshida T."/>
            <person name="Sawayama S."/>
        </authorList>
    </citation>
    <scope>NUCLEOTIDE SEQUENCE [LARGE SCALE GENOMIC DNA]</scope>
    <source>
        <strain evidence="2 3">NIES-144</strain>
    </source>
</reference>
<evidence type="ECO:0000313" key="2">
    <source>
        <dbReference type="EMBL" id="GFH28041.1"/>
    </source>
</evidence>
<proteinExistence type="predicted"/>
<feature type="non-terminal residue" evidence="2">
    <location>
        <position position="1"/>
    </location>
</feature>
<name>A0A6A0A6C9_HAELA</name>
<sequence>VQQQLEQESRSPARSRLTRLVEEVEQTKRQQKEVAIRQEEKAKLQKMKWDELESYLGQQAAVVQEWRKLNWDVISLQRDAATSF</sequence>
<protein>
    <submittedName>
        <fullName evidence="2">Uncharacterized protein</fullName>
    </submittedName>
</protein>
<organism evidence="2 3">
    <name type="scientific">Haematococcus lacustris</name>
    <name type="common">Green alga</name>
    <name type="synonym">Haematococcus pluvialis</name>
    <dbReference type="NCBI Taxonomy" id="44745"/>
    <lineage>
        <taxon>Eukaryota</taxon>
        <taxon>Viridiplantae</taxon>
        <taxon>Chlorophyta</taxon>
        <taxon>core chlorophytes</taxon>
        <taxon>Chlorophyceae</taxon>
        <taxon>CS clade</taxon>
        <taxon>Chlamydomonadales</taxon>
        <taxon>Haematococcaceae</taxon>
        <taxon>Haematococcus</taxon>
    </lineage>
</organism>